<evidence type="ECO:0000256" key="2">
    <source>
        <dbReference type="ARBA" id="ARBA00004286"/>
    </source>
</evidence>
<dbReference type="PANTHER" id="PTHR48225">
    <property type="entry name" value="HORMA DOMAIN-CONTAINING PROTEIN 1"/>
    <property type="match status" value="1"/>
</dbReference>
<protein>
    <submittedName>
        <fullName evidence="8">HORMA domain-containing protein 2</fullName>
    </submittedName>
</protein>
<evidence type="ECO:0000313" key="9">
    <source>
        <dbReference type="Proteomes" id="UP000243217"/>
    </source>
</evidence>
<comment type="subcellular location">
    <subcellularLocation>
        <location evidence="2">Chromosome</location>
    </subcellularLocation>
    <subcellularLocation>
        <location evidence="1">Nucleus</location>
    </subcellularLocation>
</comment>
<feature type="compositionally biased region" description="Polar residues" evidence="6">
    <location>
        <begin position="446"/>
        <end position="471"/>
    </location>
</feature>
<feature type="region of interest" description="Disordered" evidence="6">
    <location>
        <begin position="268"/>
        <end position="294"/>
    </location>
</feature>
<evidence type="ECO:0000256" key="5">
    <source>
        <dbReference type="ARBA" id="ARBA00023254"/>
    </source>
</evidence>
<feature type="domain" description="HORMA" evidence="7">
    <location>
        <begin position="11"/>
        <end position="224"/>
    </location>
</feature>
<feature type="compositionally biased region" description="Polar residues" evidence="6">
    <location>
        <begin position="274"/>
        <end position="294"/>
    </location>
</feature>
<evidence type="ECO:0000256" key="6">
    <source>
        <dbReference type="SAM" id="MobiDB-lite"/>
    </source>
</evidence>
<accession>A0A1W0A1L6</accession>
<keyword evidence="5" id="KW-0469">Meiosis</keyword>
<proteinExistence type="predicted"/>
<name>A0A1W0A1L6_9STRA</name>
<keyword evidence="9" id="KW-1185">Reference proteome</keyword>
<evidence type="ECO:0000256" key="3">
    <source>
        <dbReference type="ARBA" id="ARBA00022454"/>
    </source>
</evidence>
<dbReference type="OrthoDB" id="1928087at2759"/>
<dbReference type="STRING" id="74557.A0A1W0A1L6"/>
<dbReference type="PANTHER" id="PTHR48225:SF7">
    <property type="entry name" value="MEIOSIS-SPECIFIC PROTEIN HOP1"/>
    <property type="match status" value="1"/>
</dbReference>
<sequence>MTSFEEPTSCIESIEMMKEVIRVSIYQICYLRSLFPEGAFCEQIYADMKVKYLASKKESTDNAVKDALALRLWVEEGAFVALEKEYLEKIDFCIYGVRENLKPDKLLERYTFKLSSIRNGVMMTTNFTERSFDTSNPYTVKSQAIALIRSLISITNVLQALPNNRVLTMKLQYNGEYNHSCPPNWQPKYFKQSTLDLRGDFEKPSLTLDVGQIVSQFHTMSMKLEAPEEVFNVVEKALTQESLNEEIVDAGISSVSGDVTPSTALHDERAAAPESTQENTSTSQLTSESGPRSQSVIELASMKEGIMKYCTQFESVELNKIQEHFGIDKHILSKLLDEWSAEKVFHRKSTVPDTYLVGAYQGVYYWKAIKFIHGNLRRSISASTLSKHLHCSVFFAKSILLRMEHENLIDMSVPPSYNGYPVRYDEATCQVIQNATQKINAPRKMGNSTPTTSNITHVSSSREPIIQASQTSKKRRLSVKAA</sequence>
<dbReference type="InterPro" id="IPR036570">
    <property type="entry name" value="HORMA_dom_sf"/>
</dbReference>
<dbReference type="Proteomes" id="UP000243217">
    <property type="component" value="Unassembled WGS sequence"/>
</dbReference>
<feature type="region of interest" description="Disordered" evidence="6">
    <location>
        <begin position="441"/>
        <end position="482"/>
    </location>
</feature>
<dbReference type="GO" id="GO:0005634">
    <property type="term" value="C:nucleus"/>
    <property type="evidence" value="ECO:0007669"/>
    <property type="project" value="UniProtKB-SubCell"/>
</dbReference>
<evidence type="ECO:0000256" key="4">
    <source>
        <dbReference type="ARBA" id="ARBA00023242"/>
    </source>
</evidence>
<evidence type="ECO:0000259" key="7">
    <source>
        <dbReference type="PROSITE" id="PS50815"/>
    </source>
</evidence>
<dbReference type="EMBL" id="JNBS01000719">
    <property type="protein sequence ID" value="OQS03930.1"/>
    <property type="molecule type" value="Genomic_DNA"/>
</dbReference>
<dbReference type="SUPFAM" id="SSF56019">
    <property type="entry name" value="The spindle assembly checkpoint protein mad2"/>
    <property type="match status" value="1"/>
</dbReference>
<feature type="compositionally biased region" description="Basic residues" evidence="6">
    <location>
        <begin position="472"/>
        <end position="482"/>
    </location>
</feature>
<gene>
    <name evidence="8" type="ORF">THRCLA_03791</name>
</gene>
<dbReference type="Gene3D" id="3.30.900.10">
    <property type="entry name" value="HORMA domain"/>
    <property type="match status" value="1"/>
</dbReference>
<dbReference type="Pfam" id="PF02301">
    <property type="entry name" value="HORMA"/>
    <property type="match status" value="1"/>
</dbReference>
<dbReference type="PROSITE" id="PS50815">
    <property type="entry name" value="HORMA"/>
    <property type="match status" value="1"/>
</dbReference>
<dbReference type="InterPro" id="IPR003511">
    <property type="entry name" value="HORMA_dom"/>
</dbReference>
<reference evidence="8 9" key="1">
    <citation type="journal article" date="2014" name="Genome Biol. Evol.">
        <title>The secreted proteins of Achlya hypogyna and Thraustotheca clavata identify the ancestral oomycete secretome and reveal gene acquisitions by horizontal gene transfer.</title>
        <authorList>
            <person name="Misner I."/>
            <person name="Blouin N."/>
            <person name="Leonard G."/>
            <person name="Richards T.A."/>
            <person name="Lane C.E."/>
        </authorList>
    </citation>
    <scope>NUCLEOTIDE SEQUENCE [LARGE SCALE GENOMIC DNA]</scope>
    <source>
        <strain evidence="8 9">ATCC 34112</strain>
    </source>
</reference>
<comment type="caution">
    <text evidence="8">The sequence shown here is derived from an EMBL/GenBank/DDBJ whole genome shotgun (WGS) entry which is preliminary data.</text>
</comment>
<dbReference type="AlphaFoldDB" id="A0A1W0A1L6"/>
<dbReference type="InterPro" id="IPR051294">
    <property type="entry name" value="HORMA_MeioticProgression"/>
</dbReference>
<organism evidence="8 9">
    <name type="scientific">Thraustotheca clavata</name>
    <dbReference type="NCBI Taxonomy" id="74557"/>
    <lineage>
        <taxon>Eukaryota</taxon>
        <taxon>Sar</taxon>
        <taxon>Stramenopiles</taxon>
        <taxon>Oomycota</taxon>
        <taxon>Saprolegniomycetes</taxon>
        <taxon>Saprolegniales</taxon>
        <taxon>Achlyaceae</taxon>
        <taxon>Thraustotheca</taxon>
    </lineage>
</organism>
<dbReference type="GO" id="GO:0005694">
    <property type="term" value="C:chromosome"/>
    <property type="evidence" value="ECO:0007669"/>
    <property type="project" value="UniProtKB-SubCell"/>
</dbReference>
<evidence type="ECO:0000256" key="1">
    <source>
        <dbReference type="ARBA" id="ARBA00004123"/>
    </source>
</evidence>
<keyword evidence="4" id="KW-0539">Nucleus</keyword>
<evidence type="ECO:0000313" key="8">
    <source>
        <dbReference type="EMBL" id="OQS03930.1"/>
    </source>
</evidence>
<keyword evidence="3" id="KW-0158">Chromosome</keyword>
<dbReference type="GO" id="GO:0051321">
    <property type="term" value="P:meiotic cell cycle"/>
    <property type="evidence" value="ECO:0007669"/>
    <property type="project" value="UniProtKB-KW"/>
</dbReference>